<accession>A0A330LL56</accession>
<evidence type="ECO:0000313" key="2">
    <source>
        <dbReference type="Proteomes" id="UP000250163"/>
    </source>
</evidence>
<organism evidence="1 2">
    <name type="scientific">Moritella yayanosii</name>
    <dbReference type="NCBI Taxonomy" id="69539"/>
    <lineage>
        <taxon>Bacteria</taxon>
        <taxon>Pseudomonadati</taxon>
        <taxon>Pseudomonadota</taxon>
        <taxon>Gammaproteobacteria</taxon>
        <taxon>Alteromonadales</taxon>
        <taxon>Moritellaceae</taxon>
        <taxon>Moritella</taxon>
    </lineage>
</organism>
<sequence>MSLVYPSCLKMHNQHLEVTWVYNKSYRDNEYFTEFMKLN</sequence>
<protein>
    <submittedName>
        <fullName evidence="1">Uncharacterized protein</fullName>
    </submittedName>
</protein>
<name>A0A330LL56_9GAMM</name>
<gene>
    <name evidence="1" type="ORF">MORIYA_0901</name>
</gene>
<evidence type="ECO:0000313" key="1">
    <source>
        <dbReference type="EMBL" id="SQD77379.1"/>
    </source>
</evidence>
<dbReference type="AlphaFoldDB" id="A0A330LL56"/>
<dbReference type="Proteomes" id="UP000250163">
    <property type="component" value="Chromosome MORIYA"/>
</dbReference>
<keyword evidence="2" id="KW-1185">Reference proteome</keyword>
<dbReference type="EMBL" id="LS483250">
    <property type="protein sequence ID" value="SQD77379.1"/>
    <property type="molecule type" value="Genomic_DNA"/>
</dbReference>
<dbReference type="KEGG" id="mya:MORIYA_0901"/>
<proteinExistence type="predicted"/>
<reference evidence="2" key="1">
    <citation type="submission" date="2018-05" db="EMBL/GenBank/DDBJ databases">
        <authorList>
            <person name="Cea G.-C."/>
            <person name="William W."/>
        </authorList>
    </citation>
    <scope>NUCLEOTIDE SEQUENCE [LARGE SCALE GENOMIC DNA]</scope>
    <source>
        <strain evidence="2">DB21MT 5</strain>
    </source>
</reference>